<evidence type="ECO:0000256" key="1">
    <source>
        <dbReference type="ARBA" id="ARBA00004196"/>
    </source>
</evidence>
<evidence type="ECO:0000256" key="3">
    <source>
        <dbReference type="SAM" id="SignalP"/>
    </source>
</evidence>
<accession>A0A5J6LI25</accession>
<dbReference type="CDD" id="cd14659">
    <property type="entry name" value="Imelysin-like_IPPA"/>
    <property type="match status" value="1"/>
</dbReference>
<dbReference type="RefSeq" id="WP_151057501.1">
    <property type="nucleotide sequence ID" value="NZ_CP044222.1"/>
</dbReference>
<dbReference type="InterPro" id="IPR038352">
    <property type="entry name" value="Imelysin_sf"/>
</dbReference>
<keyword evidence="2 3" id="KW-0732">Signal</keyword>
<sequence length="366" mass="40927">MNAVDTLGSSQRFRWVLAISCLLIANLALADAPTEQDWQQLNSAIIDQQVIPGYQQLANSTARLAADTEQLCLQPDDQQLQTTQASYRQAMHDWQSIKHINFGPVTLLMRNFALQYWPDKRNTGSSQLREALADPSTDYNAEFFSHASISVKGFPALERILFNDTGIETLSGMSAECRLAQGIASHVHQMAVEIHSEWSTMRERMLGAGDNNYFDLHADAATLLMKSLAESPEALRDNKILAPLGDSYDRVRWQRSESWRSEQSIGNLRANLDALHALYSGSQPISVKELLVKADEPALADTLEQQFIALKAQLDSLDEVKQNNVSERQYQQLSDVADGLKQLHTDLNTAMYTLNIQLGFNSRDGD</sequence>
<feature type="domain" description="Imelysin-like" evidence="4">
    <location>
        <begin position="51"/>
        <end position="345"/>
    </location>
</feature>
<dbReference type="KEGG" id="nik:F5I99_15365"/>
<dbReference type="Pfam" id="PF09375">
    <property type="entry name" value="Peptidase_M75"/>
    <property type="match status" value="1"/>
</dbReference>
<dbReference type="AlphaFoldDB" id="A0A5J6LI25"/>
<organism evidence="5 6">
    <name type="scientific">Nitrincola iocasae</name>
    <dbReference type="NCBI Taxonomy" id="2614693"/>
    <lineage>
        <taxon>Bacteria</taxon>
        <taxon>Pseudomonadati</taxon>
        <taxon>Pseudomonadota</taxon>
        <taxon>Gammaproteobacteria</taxon>
        <taxon>Oceanospirillales</taxon>
        <taxon>Oceanospirillaceae</taxon>
        <taxon>Nitrincola</taxon>
    </lineage>
</organism>
<dbReference type="GO" id="GO:0030313">
    <property type="term" value="C:cell envelope"/>
    <property type="evidence" value="ECO:0007669"/>
    <property type="project" value="UniProtKB-SubCell"/>
</dbReference>
<evidence type="ECO:0000313" key="5">
    <source>
        <dbReference type="EMBL" id="QEW07761.1"/>
    </source>
</evidence>
<evidence type="ECO:0000313" key="6">
    <source>
        <dbReference type="Proteomes" id="UP000325606"/>
    </source>
</evidence>
<keyword evidence="6" id="KW-1185">Reference proteome</keyword>
<gene>
    <name evidence="5" type="ORF">F5I99_15365</name>
</gene>
<protein>
    <submittedName>
        <fullName evidence="5">Imelysin family protein</fullName>
    </submittedName>
</protein>
<proteinExistence type="predicted"/>
<dbReference type="InterPro" id="IPR018976">
    <property type="entry name" value="Imelysin-like"/>
</dbReference>
<dbReference type="EMBL" id="CP044222">
    <property type="protein sequence ID" value="QEW07761.1"/>
    <property type="molecule type" value="Genomic_DNA"/>
</dbReference>
<evidence type="ECO:0000256" key="2">
    <source>
        <dbReference type="ARBA" id="ARBA00022729"/>
    </source>
</evidence>
<reference evidence="5 6" key="1">
    <citation type="submission" date="2019-09" db="EMBL/GenBank/DDBJ databases">
        <title>Nitrincola iocasae sp. nov., a bacterium isolated from the sediment collected at a cold seep field in South China Sea.</title>
        <authorList>
            <person name="Zhang H."/>
            <person name="Wang H."/>
            <person name="Li C."/>
        </authorList>
    </citation>
    <scope>NUCLEOTIDE SEQUENCE [LARGE SCALE GENOMIC DNA]</scope>
    <source>
        <strain evidence="5 6">KXZD1103</strain>
    </source>
</reference>
<dbReference type="Proteomes" id="UP000325606">
    <property type="component" value="Chromosome"/>
</dbReference>
<evidence type="ECO:0000259" key="4">
    <source>
        <dbReference type="Pfam" id="PF09375"/>
    </source>
</evidence>
<dbReference type="InterPro" id="IPR034984">
    <property type="entry name" value="Imelysin-like_IPPA"/>
</dbReference>
<feature type="chain" id="PRO_5023935027" evidence="3">
    <location>
        <begin position="31"/>
        <end position="366"/>
    </location>
</feature>
<name>A0A5J6LI25_9GAMM</name>
<feature type="signal peptide" evidence="3">
    <location>
        <begin position="1"/>
        <end position="30"/>
    </location>
</feature>
<comment type="subcellular location">
    <subcellularLocation>
        <location evidence="1">Cell envelope</location>
    </subcellularLocation>
</comment>
<dbReference type="Gene3D" id="1.20.1420.20">
    <property type="entry name" value="M75 peptidase, HXXE motif"/>
    <property type="match status" value="1"/>
</dbReference>